<dbReference type="EMBL" id="JACRWC010000009">
    <property type="protein sequence ID" value="MBC5998510.1"/>
    <property type="molecule type" value="Genomic_DNA"/>
</dbReference>
<dbReference type="AlphaFoldDB" id="A0A923SQK2"/>
<organism evidence="1 2">
    <name type="scientific">Lentihominibacter faecis</name>
    <dbReference type="NCBI Taxonomy" id="2764712"/>
    <lineage>
        <taxon>Bacteria</taxon>
        <taxon>Bacillati</taxon>
        <taxon>Bacillota</taxon>
        <taxon>Clostridia</taxon>
        <taxon>Peptostreptococcales</taxon>
        <taxon>Anaerovoracaceae</taxon>
        <taxon>Lentihominibacter</taxon>
    </lineage>
</organism>
<name>A0A923SQK2_9FIRM</name>
<reference evidence="1" key="1">
    <citation type="submission" date="2020-08" db="EMBL/GenBank/DDBJ databases">
        <authorList>
            <person name="Liu C."/>
            <person name="Sun Q."/>
        </authorList>
    </citation>
    <scope>NUCLEOTIDE SEQUENCE</scope>
    <source>
        <strain evidence="1">BX16</strain>
    </source>
</reference>
<proteinExistence type="predicted"/>
<dbReference type="RefSeq" id="WP_249286114.1">
    <property type="nucleotide sequence ID" value="NZ_JACRWC010000009.1"/>
</dbReference>
<protein>
    <submittedName>
        <fullName evidence="1">Uncharacterized protein</fullName>
    </submittedName>
</protein>
<accession>A0A923SQK2</accession>
<evidence type="ECO:0000313" key="2">
    <source>
        <dbReference type="Proteomes" id="UP000644115"/>
    </source>
</evidence>
<sequence length="52" mass="6105">MLAREYWVDSFSQFCRAAIEKLTENILEKRAGSTRRTAAEKALKNDLQECRR</sequence>
<comment type="caution">
    <text evidence="1">The sequence shown here is derived from an EMBL/GenBank/DDBJ whole genome shotgun (WGS) entry which is preliminary data.</text>
</comment>
<gene>
    <name evidence="1" type="ORF">H8876_00535</name>
</gene>
<evidence type="ECO:0000313" key="1">
    <source>
        <dbReference type="EMBL" id="MBC5998510.1"/>
    </source>
</evidence>
<dbReference type="Proteomes" id="UP000644115">
    <property type="component" value="Unassembled WGS sequence"/>
</dbReference>
<keyword evidence="2" id="KW-1185">Reference proteome</keyword>